<keyword evidence="1" id="KW-0812">Transmembrane</keyword>
<feature type="transmembrane region" description="Helical" evidence="1">
    <location>
        <begin position="163"/>
        <end position="180"/>
    </location>
</feature>
<gene>
    <name evidence="2" type="ORF">EHS15_15955</name>
</gene>
<dbReference type="RefSeq" id="WP_135761589.1">
    <property type="nucleotide sequence ID" value="NZ_RQHW01000058.1"/>
</dbReference>
<keyword evidence="1" id="KW-1133">Transmembrane helix</keyword>
<accession>A0A4V3JXV8</accession>
<dbReference type="EMBL" id="RQHW01000058">
    <property type="protein sequence ID" value="TGN17871.1"/>
    <property type="molecule type" value="Genomic_DNA"/>
</dbReference>
<comment type="caution">
    <text evidence="2">The sequence shown here is derived from an EMBL/GenBank/DDBJ whole genome shotgun (WGS) entry which is preliminary data.</text>
</comment>
<evidence type="ECO:0000313" key="3">
    <source>
        <dbReference type="Proteomes" id="UP000298058"/>
    </source>
</evidence>
<keyword evidence="1" id="KW-0472">Membrane</keyword>
<feature type="transmembrane region" description="Helical" evidence="1">
    <location>
        <begin position="192"/>
        <end position="209"/>
    </location>
</feature>
<feature type="transmembrane region" description="Helical" evidence="1">
    <location>
        <begin position="221"/>
        <end position="239"/>
    </location>
</feature>
<dbReference type="AlphaFoldDB" id="A0A4V3JXV8"/>
<dbReference type="OrthoDB" id="344943at2"/>
<protein>
    <submittedName>
        <fullName evidence="2">Uncharacterized protein</fullName>
    </submittedName>
</protein>
<keyword evidence="3" id="KW-1185">Reference proteome</keyword>
<organism evidence="2 3">
    <name type="scientific">Leptospira idonii</name>
    <dbReference type="NCBI Taxonomy" id="1193500"/>
    <lineage>
        <taxon>Bacteria</taxon>
        <taxon>Pseudomonadati</taxon>
        <taxon>Spirochaetota</taxon>
        <taxon>Spirochaetia</taxon>
        <taxon>Leptospirales</taxon>
        <taxon>Leptospiraceae</taxon>
        <taxon>Leptospira</taxon>
    </lineage>
</organism>
<dbReference type="Proteomes" id="UP000298058">
    <property type="component" value="Unassembled WGS sequence"/>
</dbReference>
<evidence type="ECO:0000256" key="1">
    <source>
        <dbReference type="SAM" id="Phobius"/>
    </source>
</evidence>
<name>A0A4V3JXV8_9LEPT</name>
<proteinExistence type="predicted"/>
<evidence type="ECO:0000313" key="2">
    <source>
        <dbReference type="EMBL" id="TGN17871.1"/>
    </source>
</evidence>
<sequence length="251" mass="29465">MDKRVFSYNADLFRSKLLKRTAVVLSLFLLFLAYNTFQLPGSERLKFLSIFGPMFLLLVWFLRKNFIKQVDMLKNGRIEIEGGVLKQFDAHGSCATIRLKDIEKITQDDFRSYDRLVVETKEKFYPIVNIKELDSLRETLEEASGQKTEFDPVKIDLMTWKTAVWFLPSVIFVAATFLPKTFSFSPLLNQETALLIFNINLILFFLYMPEKKNYVLPGFSFKRRMIFMSGIVFLFQVYVNLERVGFFRKEG</sequence>
<feature type="transmembrane region" description="Helical" evidence="1">
    <location>
        <begin position="45"/>
        <end position="62"/>
    </location>
</feature>
<feature type="transmembrane region" description="Helical" evidence="1">
    <location>
        <begin position="21"/>
        <end position="39"/>
    </location>
</feature>
<reference evidence="2" key="1">
    <citation type="journal article" date="2019" name="PLoS Negl. Trop. Dis.">
        <title>Revisiting the worldwide diversity of Leptospira species in the environment.</title>
        <authorList>
            <person name="Vincent A.T."/>
            <person name="Schiettekatte O."/>
            <person name="Bourhy P."/>
            <person name="Veyrier F.J."/>
            <person name="Picardeau M."/>
        </authorList>
    </citation>
    <scope>NUCLEOTIDE SEQUENCE [LARGE SCALE GENOMIC DNA]</scope>
    <source>
        <strain evidence="2">201300427</strain>
    </source>
</reference>